<evidence type="ECO:0000313" key="3">
    <source>
        <dbReference type="Proteomes" id="UP000032545"/>
    </source>
</evidence>
<proteinExistence type="predicted"/>
<dbReference type="SUPFAM" id="SSF52317">
    <property type="entry name" value="Class I glutamine amidotransferase-like"/>
    <property type="match status" value="1"/>
</dbReference>
<dbReference type="Proteomes" id="UP000032545">
    <property type="component" value="Unassembled WGS sequence"/>
</dbReference>
<dbReference type="Pfam" id="PF01965">
    <property type="entry name" value="DJ-1_PfpI"/>
    <property type="match status" value="1"/>
</dbReference>
<reference evidence="2 3" key="2">
    <citation type="journal article" date="2016" name="Genome Announc.">
        <title>Permanent Draft Genome Sequences for Two Variants of Frankia sp. Strain CpI1, the First Frankia Strain Isolated from Root Nodules of Comptonia peregrina.</title>
        <authorList>
            <person name="Oshone R."/>
            <person name="Hurst S.G.IV."/>
            <person name="Abebe-Akele F."/>
            <person name="Simpson S."/>
            <person name="Morris K."/>
            <person name="Thomas W.K."/>
            <person name="Tisa L.S."/>
        </authorList>
    </citation>
    <scope>NUCLEOTIDE SEQUENCE [LARGE SCALE GENOMIC DNA]</scope>
    <source>
        <strain evidence="3">CpI1-S</strain>
    </source>
</reference>
<dbReference type="EMBL" id="JYFN01000024">
    <property type="protein sequence ID" value="KJE22406.1"/>
    <property type="molecule type" value="Genomic_DNA"/>
</dbReference>
<dbReference type="InterPro" id="IPR052158">
    <property type="entry name" value="INH-QAR"/>
</dbReference>
<dbReference type="InterPro" id="IPR002818">
    <property type="entry name" value="DJ-1/PfpI"/>
</dbReference>
<organism evidence="2 3">
    <name type="scientific">Frankia torreyi</name>
    <dbReference type="NCBI Taxonomy" id="1856"/>
    <lineage>
        <taxon>Bacteria</taxon>
        <taxon>Bacillati</taxon>
        <taxon>Actinomycetota</taxon>
        <taxon>Actinomycetes</taxon>
        <taxon>Frankiales</taxon>
        <taxon>Frankiaceae</taxon>
        <taxon>Frankia</taxon>
    </lineage>
</organism>
<keyword evidence="2" id="KW-0808">Transferase</keyword>
<sequence>MTDRTANTPTPTPTPPRAAMLLYPGLTLLDLIGPQTALAPVMEVHLVWRTLDPVMSDTGVAVIPTTTLADCPPDVDVLFVPGGRDQAAAADADVLAFLADRGSRARYVTAVCGGSLLLGAAGLLRGYRAATHWAGRDVLALVGAENVNDRVVIDRNRITGGGVTAGLDFGLTLLARMFGDDVAKMAQLAMEYDPQPPFDCGSPEKAGPALTELVRATTRQTNDDMIRVLTDLDSRGWGRGRSVVAAG</sequence>
<dbReference type="RefSeq" id="WP_044885882.1">
    <property type="nucleotide sequence ID" value="NZ_JYFN01000024.1"/>
</dbReference>
<dbReference type="GO" id="GO:0006355">
    <property type="term" value="P:regulation of DNA-templated transcription"/>
    <property type="evidence" value="ECO:0007669"/>
    <property type="project" value="TreeGrafter"/>
</dbReference>
<protein>
    <submittedName>
        <fullName evidence="2">Putative amidotransferase</fullName>
    </submittedName>
</protein>
<dbReference type="Gene3D" id="3.40.50.880">
    <property type="match status" value="1"/>
</dbReference>
<dbReference type="AlphaFoldDB" id="A0A0D8BDZ4"/>
<reference evidence="3" key="1">
    <citation type="submission" date="2015-02" db="EMBL/GenBank/DDBJ databases">
        <title>Draft Genome of Frankia sp. CpI1-S.</title>
        <authorList>
            <person name="Oshone R.T."/>
            <person name="Ngom M."/>
            <person name="Ghodhbane-Gtari F."/>
            <person name="Gtari M."/>
            <person name="Morris K."/>
            <person name="Thomas K."/>
            <person name="Sen A."/>
            <person name="Tisa L.S."/>
        </authorList>
    </citation>
    <scope>NUCLEOTIDE SEQUENCE [LARGE SCALE GENOMIC DNA]</scope>
    <source>
        <strain evidence="3">CpI1-S</strain>
    </source>
</reference>
<gene>
    <name evidence="2" type="ORF">FF36_03278</name>
</gene>
<feature type="domain" description="DJ-1/PfpI" evidence="1">
    <location>
        <begin position="17"/>
        <end position="175"/>
    </location>
</feature>
<dbReference type="PATRIC" id="fig|1502723.3.peg.2695"/>
<dbReference type="CDD" id="cd03139">
    <property type="entry name" value="GATase1_PfpI_2"/>
    <property type="match status" value="1"/>
</dbReference>
<dbReference type="OrthoDB" id="4265717at2"/>
<dbReference type="PANTHER" id="PTHR43130">
    <property type="entry name" value="ARAC-FAMILY TRANSCRIPTIONAL REGULATOR"/>
    <property type="match status" value="1"/>
</dbReference>
<dbReference type="GO" id="GO:0016740">
    <property type="term" value="F:transferase activity"/>
    <property type="evidence" value="ECO:0007669"/>
    <property type="project" value="UniProtKB-KW"/>
</dbReference>
<evidence type="ECO:0000313" key="2">
    <source>
        <dbReference type="EMBL" id="KJE22406.1"/>
    </source>
</evidence>
<dbReference type="InterPro" id="IPR029062">
    <property type="entry name" value="Class_I_gatase-like"/>
</dbReference>
<evidence type="ECO:0000259" key="1">
    <source>
        <dbReference type="Pfam" id="PF01965"/>
    </source>
</evidence>
<comment type="caution">
    <text evidence="2">The sequence shown here is derived from an EMBL/GenBank/DDBJ whole genome shotgun (WGS) entry which is preliminary data.</text>
</comment>
<keyword evidence="3" id="KW-1185">Reference proteome</keyword>
<dbReference type="PANTHER" id="PTHR43130:SF2">
    <property type="entry name" value="DJ-1_PFPI DOMAIN-CONTAINING PROTEIN"/>
    <property type="match status" value="1"/>
</dbReference>
<name>A0A0D8BDZ4_9ACTN</name>
<accession>A0A0D8BDZ4</accession>